<accession>A0A2P5C1I8</accession>
<reference evidence="3" key="1">
    <citation type="submission" date="2016-06" db="EMBL/GenBank/DDBJ databases">
        <title>Parallel loss of symbiosis genes in relatives of nitrogen-fixing non-legume Parasponia.</title>
        <authorList>
            <person name="Van Velzen R."/>
            <person name="Holmer R."/>
            <person name="Bu F."/>
            <person name="Rutten L."/>
            <person name="Van Zeijl A."/>
            <person name="Liu W."/>
            <person name="Santuari L."/>
            <person name="Cao Q."/>
            <person name="Sharma T."/>
            <person name="Shen D."/>
            <person name="Roswanjaya Y."/>
            <person name="Wardhani T."/>
            <person name="Kalhor M.S."/>
            <person name="Jansen J."/>
            <person name="Van den Hoogen J."/>
            <person name="Gungor B."/>
            <person name="Hartog M."/>
            <person name="Hontelez J."/>
            <person name="Verver J."/>
            <person name="Yang W.-C."/>
            <person name="Schijlen E."/>
            <person name="Repin R."/>
            <person name="Schilthuizen M."/>
            <person name="Schranz E."/>
            <person name="Heidstra R."/>
            <person name="Miyata K."/>
            <person name="Fedorova E."/>
            <person name="Kohlen W."/>
            <person name="Bisseling T."/>
            <person name="Smit S."/>
            <person name="Geurts R."/>
        </authorList>
    </citation>
    <scope>NUCLEOTIDE SEQUENCE [LARGE SCALE GENOMIC DNA]</scope>
    <source>
        <strain evidence="3">cv. WU1-14</strain>
    </source>
</reference>
<organism evidence="2 3">
    <name type="scientific">Parasponia andersonii</name>
    <name type="common">Sponia andersonii</name>
    <dbReference type="NCBI Taxonomy" id="3476"/>
    <lineage>
        <taxon>Eukaryota</taxon>
        <taxon>Viridiplantae</taxon>
        <taxon>Streptophyta</taxon>
        <taxon>Embryophyta</taxon>
        <taxon>Tracheophyta</taxon>
        <taxon>Spermatophyta</taxon>
        <taxon>Magnoliopsida</taxon>
        <taxon>eudicotyledons</taxon>
        <taxon>Gunneridae</taxon>
        <taxon>Pentapetalae</taxon>
        <taxon>rosids</taxon>
        <taxon>fabids</taxon>
        <taxon>Rosales</taxon>
        <taxon>Cannabaceae</taxon>
        <taxon>Parasponia</taxon>
    </lineage>
</organism>
<dbReference type="OrthoDB" id="10513982at2759"/>
<dbReference type="Proteomes" id="UP000237105">
    <property type="component" value="Unassembled WGS sequence"/>
</dbReference>
<comment type="caution">
    <text evidence="2">The sequence shown here is derived from an EMBL/GenBank/DDBJ whole genome shotgun (WGS) entry which is preliminary data.</text>
</comment>
<gene>
    <name evidence="2" type="ORF">PanWU01x14_191790</name>
</gene>
<dbReference type="EMBL" id="JXTB01000188">
    <property type="protein sequence ID" value="PON54933.1"/>
    <property type="molecule type" value="Genomic_DNA"/>
</dbReference>
<dbReference type="AlphaFoldDB" id="A0A2P5C1I8"/>
<name>A0A2P5C1I8_PARAD</name>
<protein>
    <submittedName>
        <fullName evidence="2">Uncharacterized protein</fullName>
    </submittedName>
</protein>
<sequence>QIPFYSKSSEESWKANKPPAIKQRRFKRNTQRLPNRGQSLAKEAIEASPLAHIPSFSKCSTFNKCLAFEEDPPLFWCIFPVVTSISDTVLLDPNAYLGTLARLHFMKHSEINTWQEETDRLHRGRFSYYWGLHQASCSAS</sequence>
<feature type="region of interest" description="Disordered" evidence="1">
    <location>
        <begin position="1"/>
        <end position="20"/>
    </location>
</feature>
<proteinExistence type="predicted"/>
<evidence type="ECO:0000313" key="3">
    <source>
        <dbReference type="Proteomes" id="UP000237105"/>
    </source>
</evidence>
<keyword evidence="3" id="KW-1185">Reference proteome</keyword>
<evidence type="ECO:0000313" key="2">
    <source>
        <dbReference type="EMBL" id="PON54933.1"/>
    </source>
</evidence>
<evidence type="ECO:0000256" key="1">
    <source>
        <dbReference type="SAM" id="MobiDB-lite"/>
    </source>
</evidence>
<feature type="non-terminal residue" evidence="2">
    <location>
        <position position="1"/>
    </location>
</feature>